<dbReference type="EMBL" id="MLJW01008905">
    <property type="protein sequence ID" value="OIQ63555.1"/>
    <property type="molecule type" value="Genomic_DNA"/>
</dbReference>
<protein>
    <submittedName>
        <fullName evidence="1">Uncharacterized protein</fullName>
    </submittedName>
</protein>
<accession>A0A1J5PE91</accession>
<reference evidence="1" key="1">
    <citation type="submission" date="2016-10" db="EMBL/GenBank/DDBJ databases">
        <title>Sequence of Gallionella enrichment culture.</title>
        <authorList>
            <person name="Poehlein A."/>
            <person name="Muehling M."/>
            <person name="Daniel R."/>
        </authorList>
    </citation>
    <scope>NUCLEOTIDE SEQUENCE</scope>
</reference>
<sequence length="82" mass="8439">MARVAAAPASAWAVRLLGGNQPPPDSTMARLKSPLAEGVASRASVLIPPALSPATVTLAGSPPKAAMLRFTHWSAAIWSIRP</sequence>
<comment type="caution">
    <text evidence="1">The sequence shown here is derived from an EMBL/GenBank/DDBJ whole genome shotgun (WGS) entry which is preliminary data.</text>
</comment>
<dbReference type="AlphaFoldDB" id="A0A1J5PE91"/>
<evidence type="ECO:0000313" key="1">
    <source>
        <dbReference type="EMBL" id="OIQ63555.1"/>
    </source>
</evidence>
<organism evidence="1">
    <name type="scientific">mine drainage metagenome</name>
    <dbReference type="NCBI Taxonomy" id="410659"/>
    <lineage>
        <taxon>unclassified sequences</taxon>
        <taxon>metagenomes</taxon>
        <taxon>ecological metagenomes</taxon>
    </lineage>
</organism>
<gene>
    <name evidence="1" type="ORF">GALL_549040</name>
</gene>
<name>A0A1J5PE91_9ZZZZ</name>
<proteinExistence type="predicted"/>